<name>A0A448S8F6_SERRU</name>
<dbReference type="EMBL" id="JADULK010000011">
    <property type="protein sequence ID" value="MBH1931723.1"/>
    <property type="molecule type" value="Genomic_DNA"/>
</dbReference>
<accession>A0A448S8F6</accession>
<sequence>MTDIIKTYQSLEERFPMEEMRRLYLANFGETVDGRLRLYGDWEISDRGALTTAEGEVLPFITLYCWFTFTEMIGRRAQTYGVSCSVDLTTYDGLQGTYFRPLSPFTAEAKGYRVDYVHTNHENPPGGSGTTTRDFTKRLPG</sequence>
<evidence type="ECO:0000256" key="1">
    <source>
        <dbReference type="SAM" id="MobiDB-lite"/>
    </source>
</evidence>
<dbReference type="AlphaFoldDB" id="A0A448S8F6"/>
<reference evidence="3 4" key="1">
    <citation type="submission" date="2018-12" db="EMBL/GenBank/DDBJ databases">
        <authorList>
            <consortium name="Pathogen Informatics"/>
        </authorList>
    </citation>
    <scope>NUCLEOTIDE SEQUENCE [LARGE SCALE GENOMIC DNA]</scope>
    <source>
        <strain evidence="3 4">NCTC10036</strain>
    </source>
</reference>
<evidence type="ECO:0000313" key="2">
    <source>
        <dbReference type="EMBL" id="MBH1931723.1"/>
    </source>
</evidence>
<keyword evidence="5" id="KW-1185">Reference proteome</keyword>
<organism evidence="3 4">
    <name type="scientific">Serratia rubidaea</name>
    <name type="common">Serratia marinorubra</name>
    <dbReference type="NCBI Taxonomy" id="61652"/>
    <lineage>
        <taxon>Bacteria</taxon>
        <taxon>Pseudomonadati</taxon>
        <taxon>Pseudomonadota</taxon>
        <taxon>Gammaproteobacteria</taxon>
        <taxon>Enterobacterales</taxon>
        <taxon>Yersiniaceae</taxon>
        <taxon>Serratia</taxon>
    </lineage>
</organism>
<evidence type="ECO:0000313" key="3">
    <source>
        <dbReference type="EMBL" id="VEI63995.1"/>
    </source>
</evidence>
<reference evidence="2 5" key="2">
    <citation type="submission" date="2020-11" db="EMBL/GenBank/DDBJ databases">
        <title>Enhanced detection system for hospital associated transmission using whole genome sequencing surveillance.</title>
        <authorList>
            <person name="Harrison L.H."/>
            <person name="Van Tyne D."/>
            <person name="Marsh J.W."/>
            <person name="Griffith M.P."/>
            <person name="Snyder D.J."/>
            <person name="Cooper V.S."/>
            <person name="Mustapha M."/>
        </authorList>
    </citation>
    <scope>NUCLEOTIDE SEQUENCE [LARGE SCALE GENOMIC DNA]</scope>
    <source>
        <strain evidence="2 5">SER00230</strain>
    </source>
</reference>
<dbReference type="Proteomes" id="UP000624159">
    <property type="component" value="Unassembled WGS sequence"/>
</dbReference>
<evidence type="ECO:0000313" key="4">
    <source>
        <dbReference type="Proteomes" id="UP000281904"/>
    </source>
</evidence>
<dbReference type="Proteomes" id="UP000281904">
    <property type="component" value="Chromosome"/>
</dbReference>
<dbReference type="RefSeq" id="WP_126531084.1">
    <property type="nucleotide sequence ID" value="NZ_JADULK010000011.1"/>
</dbReference>
<gene>
    <name evidence="2" type="ORF">I5U13_18870</name>
    <name evidence="3" type="ORF">NCTC10036_01696</name>
</gene>
<feature type="region of interest" description="Disordered" evidence="1">
    <location>
        <begin position="118"/>
        <end position="141"/>
    </location>
</feature>
<protein>
    <submittedName>
        <fullName evidence="3">Uncharacterized protein</fullName>
    </submittedName>
</protein>
<dbReference type="EMBL" id="LR134493">
    <property type="protein sequence ID" value="VEI63995.1"/>
    <property type="molecule type" value="Genomic_DNA"/>
</dbReference>
<proteinExistence type="predicted"/>
<evidence type="ECO:0000313" key="5">
    <source>
        <dbReference type="Proteomes" id="UP000624159"/>
    </source>
</evidence>